<dbReference type="PROSITE" id="PS50042">
    <property type="entry name" value="CNMP_BINDING_3"/>
    <property type="match status" value="1"/>
</dbReference>
<proteinExistence type="predicted"/>
<protein>
    <submittedName>
        <fullName evidence="6">Crp/Fnr family transcriptional regulator</fullName>
    </submittedName>
</protein>
<dbReference type="SUPFAM" id="SSF46785">
    <property type="entry name" value="Winged helix' DNA-binding domain"/>
    <property type="match status" value="1"/>
</dbReference>
<gene>
    <name evidence="6" type="ORF">DD235_14710</name>
</gene>
<dbReference type="Pfam" id="PF00027">
    <property type="entry name" value="cNMP_binding"/>
    <property type="match status" value="1"/>
</dbReference>
<dbReference type="PROSITE" id="PS51063">
    <property type="entry name" value="HTH_CRP_2"/>
    <property type="match status" value="1"/>
</dbReference>
<evidence type="ECO:0000313" key="6">
    <source>
        <dbReference type="EMBL" id="PWF21509.1"/>
    </source>
</evidence>
<dbReference type="InterPro" id="IPR014710">
    <property type="entry name" value="RmlC-like_jellyroll"/>
</dbReference>
<keyword evidence="7" id="KW-1185">Reference proteome</keyword>
<organism evidence="6 7">
    <name type="scientific">Corticimicrobacter populi</name>
    <dbReference type="NCBI Taxonomy" id="2175229"/>
    <lineage>
        <taxon>Bacteria</taxon>
        <taxon>Pseudomonadati</taxon>
        <taxon>Pseudomonadota</taxon>
        <taxon>Betaproteobacteria</taxon>
        <taxon>Burkholderiales</taxon>
        <taxon>Alcaligenaceae</taxon>
        <taxon>Corticimicrobacter</taxon>
    </lineage>
</organism>
<dbReference type="AlphaFoldDB" id="A0A2V1JU41"/>
<comment type="caution">
    <text evidence="6">The sequence shown here is derived from an EMBL/GenBank/DDBJ whole genome shotgun (WGS) entry which is preliminary data.</text>
</comment>
<evidence type="ECO:0000259" key="5">
    <source>
        <dbReference type="PROSITE" id="PS51063"/>
    </source>
</evidence>
<dbReference type="InterPro" id="IPR050397">
    <property type="entry name" value="Env_Response_Regulators"/>
</dbReference>
<dbReference type="GO" id="GO:0005829">
    <property type="term" value="C:cytosol"/>
    <property type="evidence" value="ECO:0007669"/>
    <property type="project" value="TreeGrafter"/>
</dbReference>
<dbReference type="Gene3D" id="1.10.10.10">
    <property type="entry name" value="Winged helix-like DNA-binding domain superfamily/Winged helix DNA-binding domain"/>
    <property type="match status" value="1"/>
</dbReference>
<dbReference type="InterPro" id="IPR012318">
    <property type="entry name" value="HTH_CRP"/>
</dbReference>
<dbReference type="Gene3D" id="2.60.120.10">
    <property type="entry name" value="Jelly Rolls"/>
    <property type="match status" value="1"/>
</dbReference>
<accession>A0A2V1JU41</accession>
<dbReference type="SUPFAM" id="SSF51206">
    <property type="entry name" value="cAMP-binding domain-like"/>
    <property type="match status" value="1"/>
</dbReference>
<keyword evidence="2" id="KW-0238">DNA-binding</keyword>
<keyword evidence="3" id="KW-0804">Transcription</keyword>
<dbReference type="PANTHER" id="PTHR24567:SF74">
    <property type="entry name" value="HTH-TYPE TRANSCRIPTIONAL REGULATOR ARCR"/>
    <property type="match status" value="1"/>
</dbReference>
<evidence type="ECO:0000256" key="3">
    <source>
        <dbReference type="ARBA" id="ARBA00023163"/>
    </source>
</evidence>
<dbReference type="InterPro" id="IPR036390">
    <property type="entry name" value="WH_DNA-bd_sf"/>
</dbReference>
<dbReference type="InterPro" id="IPR018490">
    <property type="entry name" value="cNMP-bd_dom_sf"/>
</dbReference>
<dbReference type="PANTHER" id="PTHR24567">
    <property type="entry name" value="CRP FAMILY TRANSCRIPTIONAL REGULATORY PROTEIN"/>
    <property type="match status" value="1"/>
</dbReference>
<dbReference type="Proteomes" id="UP000245212">
    <property type="component" value="Unassembled WGS sequence"/>
</dbReference>
<feature type="domain" description="Cyclic nucleotide-binding" evidence="4">
    <location>
        <begin position="15"/>
        <end position="136"/>
    </location>
</feature>
<dbReference type="InterPro" id="IPR000595">
    <property type="entry name" value="cNMP-bd_dom"/>
</dbReference>
<feature type="domain" description="HTH crp-type" evidence="5">
    <location>
        <begin position="150"/>
        <end position="217"/>
    </location>
</feature>
<name>A0A2V1JU41_9BURK</name>
<dbReference type="Pfam" id="PF13545">
    <property type="entry name" value="HTH_Crp_2"/>
    <property type="match status" value="1"/>
</dbReference>
<dbReference type="InterPro" id="IPR036388">
    <property type="entry name" value="WH-like_DNA-bd_sf"/>
</dbReference>
<evidence type="ECO:0000256" key="1">
    <source>
        <dbReference type="ARBA" id="ARBA00023015"/>
    </source>
</evidence>
<evidence type="ECO:0000313" key="7">
    <source>
        <dbReference type="Proteomes" id="UP000245212"/>
    </source>
</evidence>
<keyword evidence="1" id="KW-0805">Transcription regulation</keyword>
<dbReference type="CDD" id="cd00038">
    <property type="entry name" value="CAP_ED"/>
    <property type="match status" value="1"/>
</dbReference>
<dbReference type="EMBL" id="QETA01000007">
    <property type="protein sequence ID" value="PWF21509.1"/>
    <property type="molecule type" value="Genomic_DNA"/>
</dbReference>
<reference evidence="7" key="1">
    <citation type="submission" date="2018-05" db="EMBL/GenBank/DDBJ databases">
        <authorList>
            <person name="Li Y."/>
        </authorList>
    </citation>
    <scope>NUCLEOTIDE SEQUENCE [LARGE SCALE GENOMIC DNA]</scope>
    <source>
        <strain evidence="7">3d-2-2</strain>
    </source>
</reference>
<evidence type="ECO:0000256" key="2">
    <source>
        <dbReference type="ARBA" id="ARBA00023125"/>
    </source>
</evidence>
<dbReference type="GO" id="GO:0003700">
    <property type="term" value="F:DNA-binding transcription factor activity"/>
    <property type="evidence" value="ECO:0007669"/>
    <property type="project" value="TreeGrafter"/>
</dbReference>
<dbReference type="SMART" id="SM00100">
    <property type="entry name" value="cNMP"/>
    <property type="match status" value="1"/>
</dbReference>
<sequence>MAQVHARQLLGAYALFKDFEPAVLDALLQLSRVVRASAGDILFREGAPASSYLLVMQGKVEILRFGANGDEKIFGLLGEGQVAADAAMFMPHGRYPMTARAQGSAQICLLGRQQLHECCRRYPDLALRLLAQLSQRVYQRVNEVDWVISSSAAQRLAVYMLNLAGPVGREINMPVNQRQLAARLGMRPETLNRLFSKWQEDGWISGRQRDWTLLDAEALQQVAGDSRRLF</sequence>
<dbReference type="GO" id="GO:0003677">
    <property type="term" value="F:DNA binding"/>
    <property type="evidence" value="ECO:0007669"/>
    <property type="project" value="UniProtKB-KW"/>
</dbReference>
<evidence type="ECO:0000259" key="4">
    <source>
        <dbReference type="PROSITE" id="PS50042"/>
    </source>
</evidence>
<dbReference type="SMART" id="SM00419">
    <property type="entry name" value="HTH_CRP"/>
    <property type="match status" value="1"/>
</dbReference>